<name>A0ABY9PSX4_SERFO</name>
<gene>
    <name evidence="2" type="ORF">RFB13_06840</name>
</gene>
<dbReference type="InterPro" id="IPR010260">
    <property type="entry name" value="AlpA"/>
</dbReference>
<feature type="region of interest" description="Disordered" evidence="1">
    <location>
        <begin position="56"/>
        <end position="83"/>
    </location>
</feature>
<dbReference type="Gene3D" id="1.10.238.160">
    <property type="match status" value="1"/>
</dbReference>
<proteinExistence type="predicted"/>
<dbReference type="RefSeq" id="WP_309206139.1">
    <property type="nucleotide sequence ID" value="NZ_CP133586.1"/>
</dbReference>
<protein>
    <submittedName>
        <fullName evidence="2">AlpA family phage regulatory protein</fullName>
    </submittedName>
</protein>
<dbReference type="Proteomes" id="UP001235341">
    <property type="component" value="Chromosome"/>
</dbReference>
<evidence type="ECO:0000256" key="1">
    <source>
        <dbReference type="SAM" id="MobiDB-lite"/>
    </source>
</evidence>
<dbReference type="EMBL" id="CP133586">
    <property type="protein sequence ID" value="WMT16039.1"/>
    <property type="molecule type" value="Genomic_DNA"/>
</dbReference>
<reference evidence="2 3" key="1">
    <citation type="submission" date="2023-08" db="EMBL/GenBank/DDBJ databases">
        <title>Complete Genome and Methylome dissection of Serratia fonticola NEB369.</title>
        <authorList>
            <person name="Fomenkov A."/>
            <person name="Roberts R.D."/>
        </authorList>
    </citation>
    <scope>NUCLEOTIDE SEQUENCE [LARGE SCALE GENOMIC DNA]</scope>
    <source>
        <strain evidence="2 3">NEB369</strain>
    </source>
</reference>
<feature type="compositionally biased region" description="Basic and acidic residues" evidence="1">
    <location>
        <begin position="62"/>
        <end position="71"/>
    </location>
</feature>
<evidence type="ECO:0000313" key="3">
    <source>
        <dbReference type="Proteomes" id="UP001235341"/>
    </source>
</evidence>
<accession>A0ABY9PSX4</accession>
<organism evidence="2 3">
    <name type="scientific">Serratia fonticola</name>
    <dbReference type="NCBI Taxonomy" id="47917"/>
    <lineage>
        <taxon>Bacteria</taxon>
        <taxon>Pseudomonadati</taxon>
        <taxon>Pseudomonadota</taxon>
        <taxon>Gammaproteobacteria</taxon>
        <taxon>Enterobacterales</taxon>
        <taxon>Yersiniaceae</taxon>
        <taxon>Serratia</taxon>
    </lineage>
</organism>
<keyword evidence="3" id="KW-1185">Reference proteome</keyword>
<evidence type="ECO:0000313" key="2">
    <source>
        <dbReference type="EMBL" id="WMT16039.1"/>
    </source>
</evidence>
<dbReference type="Pfam" id="PF05930">
    <property type="entry name" value="Phage_AlpA"/>
    <property type="match status" value="1"/>
</dbReference>
<sequence>MKAAINRKRLLQVVPLSNSTIGRLEKQGKFPARFNLAGVVAWNLEEVEAWMDAHQKGGAGKEINRKPDVKLRKTRPVTQARAT</sequence>